<feature type="compositionally biased region" description="Basic and acidic residues" evidence="2">
    <location>
        <begin position="61"/>
        <end position="83"/>
    </location>
</feature>
<evidence type="ECO:0000313" key="3">
    <source>
        <dbReference type="EnsemblMetazoa" id="BGLB010449-PG"/>
    </source>
</evidence>
<dbReference type="GO" id="GO:0005516">
    <property type="term" value="F:calmodulin binding"/>
    <property type="evidence" value="ECO:0007669"/>
    <property type="project" value="TreeGrafter"/>
</dbReference>
<dbReference type="PANTHER" id="PTHR10699:SF11">
    <property type="entry name" value="IGLOO, ISOFORM A"/>
    <property type="match status" value="1"/>
</dbReference>
<feature type="region of interest" description="Disordered" evidence="2">
    <location>
        <begin position="1"/>
        <end position="98"/>
    </location>
</feature>
<feature type="region of interest" description="Disordered" evidence="2">
    <location>
        <begin position="357"/>
        <end position="376"/>
    </location>
</feature>
<organism evidence="3 4">
    <name type="scientific">Biomphalaria glabrata</name>
    <name type="common">Bloodfluke planorb</name>
    <name type="synonym">Freshwater snail</name>
    <dbReference type="NCBI Taxonomy" id="6526"/>
    <lineage>
        <taxon>Eukaryota</taxon>
        <taxon>Metazoa</taxon>
        <taxon>Spiralia</taxon>
        <taxon>Lophotrochozoa</taxon>
        <taxon>Mollusca</taxon>
        <taxon>Gastropoda</taxon>
        <taxon>Heterobranchia</taxon>
        <taxon>Euthyneura</taxon>
        <taxon>Panpulmonata</taxon>
        <taxon>Hygrophila</taxon>
        <taxon>Lymnaeoidea</taxon>
        <taxon>Planorbidae</taxon>
        <taxon>Biomphalaria</taxon>
    </lineage>
</organism>
<evidence type="ECO:0000256" key="2">
    <source>
        <dbReference type="SAM" id="MobiDB-lite"/>
    </source>
</evidence>
<sequence>MGAAVLCQKSVQVEPSNQPELKSVHLKGEGSPESSSTSRRMVEEPRENGVRSSDFSQMQKTGHDPAVHGAKLDDRNYNNEGFKRKPGAGTDQQQNNAAVLIQTQYRQKEAKEEVQELRMEQAAIKIQSGFRGHMDREQVRKMRAELAEQERAMKKKVDGIDIDLTDPEVVKAASFIQSGFKGFKARQQAQDTIDEKQAVKMKRFLDNERAAIKIQAGFRGHLVRKEMKKAKNENHRKSKSDSVDLQDQVFNQAATKIQANFRGHLVRKDSRKTTPNIEGNVELSQEMHDGVEIDNTDDSRINDAATKIQAGVRGLLTRKHIQEEKITDFKDPDIRNAAKHIESGFKGLKEREEAIAKSEDDINDSDNHPRDTFNNGDVDEVQVDEMMFDDSSAQAAVKIQSGFRGYRARRQLKDNKEADQDQTEMEEGGVDNEIADVAGGEADEELHSPEADLAATKIQAGFKGYKVRKELRGKLQHGELGETGAEERDETQGDSTTDLNLDSPEMESAAVKIQAGFKGMKARKEVKAMLAERQHGEEDGDVERHAAEGASLIEVEESELVEAEDHIKDAVEEQEIESAAAAGEESLDEIAASHQVEEEADDQTAEDTAANDQTAEDTAADDQTAEETAADEQTAEETLAEETAADEPAAEDPTAEETTEDQTAEDPTAEDPTADDVTTAEDQTEDQTTED</sequence>
<dbReference type="AlphaFoldDB" id="A0A2C9JZA0"/>
<dbReference type="Proteomes" id="UP000076420">
    <property type="component" value="Unassembled WGS sequence"/>
</dbReference>
<dbReference type="STRING" id="6526.A0A2C9JZA0"/>
<feature type="region of interest" description="Disordered" evidence="2">
    <location>
        <begin position="410"/>
        <end position="433"/>
    </location>
</feature>
<feature type="compositionally biased region" description="Polar residues" evidence="2">
    <location>
        <begin position="9"/>
        <end position="20"/>
    </location>
</feature>
<reference evidence="3" key="1">
    <citation type="submission" date="2020-05" db="UniProtKB">
        <authorList>
            <consortium name="EnsemblMetazoa"/>
        </authorList>
    </citation>
    <scope>IDENTIFICATION</scope>
    <source>
        <strain evidence="3">BB02</strain>
    </source>
</reference>
<feature type="compositionally biased region" description="Basic and acidic residues" evidence="2">
    <location>
        <begin position="523"/>
        <end position="547"/>
    </location>
</feature>
<feature type="compositionally biased region" description="Acidic residues" evidence="2">
    <location>
        <begin position="614"/>
        <end position="691"/>
    </location>
</feature>
<feature type="coiled-coil region" evidence="1">
    <location>
        <begin position="100"/>
        <end position="156"/>
    </location>
</feature>
<dbReference type="SMART" id="SM00015">
    <property type="entry name" value="IQ"/>
    <property type="match status" value="9"/>
</dbReference>
<dbReference type="VEuPathDB" id="VectorBase:BGLB010449"/>
<dbReference type="VEuPathDB" id="VectorBase:BGLAX_037877"/>
<dbReference type="EnsemblMetazoa" id="BGLB010449-RG">
    <property type="protein sequence ID" value="BGLB010449-PG"/>
    <property type="gene ID" value="BGLB010449"/>
</dbReference>
<gene>
    <name evidence="3" type="primary">106073892</name>
</gene>
<feature type="compositionally biased region" description="Basic and acidic residues" evidence="2">
    <location>
        <begin position="357"/>
        <end position="371"/>
    </location>
</feature>
<evidence type="ECO:0000256" key="1">
    <source>
        <dbReference type="SAM" id="Coils"/>
    </source>
</evidence>
<dbReference type="Gene3D" id="1.20.5.190">
    <property type="match status" value="5"/>
</dbReference>
<keyword evidence="1" id="KW-0175">Coiled coil</keyword>
<dbReference type="KEGG" id="bgt:106073892"/>
<dbReference type="PANTHER" id="PTHR10699">
    <property type="entry name" value="NEUROMODULIN"/>
    <property type="match status" value="1"/>
</dbReference>
<dbReference type="Pfam" id="PF00612">
    <property type="entry name" value="IQ"/>
    <property type="match status" value="8"/>
</dbReference>
<dbReference type="SUPFAM" id="SSF52540">
    <property type="entry name" value="P-loop containing nucleoside triphosphate hydrolases"/>
    <property type="match status" value="2"/>
</dbReference>
<feature type="compositionally biased region" description="Basic and acidic residues" evidence="2">
    <location>
        <begin position="40"/>
        <end position="49"/>
    </location>
</feature>
<name>A0A2C9JZA0_BIOGL</name>
<feature type="compositionally biased region" description="Acidic residues" evidence="2">
    <location>
        <begin position="420"/>
        <end position="433"/>
    </location>
</feature>
<protein>
    <submittedName>
        <fullName evidence="3">Uncharacterized protein</fullName>
    </submittedName>
</protein>
<dbReference type="PROSITE" id="PS50096">
    <property type="entry name" value="IQ"/>
    <property type="match status" value="9"/>
</dbReference>
<dbReference type="CDD" id="cd23767">
    <property type="entry name" value="IQCD"/>
    <property type="match status" value="3"/>
</dbReference>
<feature type="region of interest" description="Disordered" evidence="2">
    <location>
        <begin position="474"/>
        <end position="505"/>
    </location>
</feature>
<accession>A0A2C9JZA0</accession>
<dbReference type="InterPro" id="IPR000048">
    <property type="entry name" value="IQ_motif_EF-hand-BS"/>
</dbReference>
<dbReference type="FunFam" id="1.20.5.190:FF:000055">
    <property type="entry name" value="Putative microtubule-associated protein futsch"/>
    <property type="match status" value="1"/>
</dbReference>
<proteinExistence type="predicted"/>
<evidence type="ECO:0000313" key="4">
    <source>
        <dbReference type="Proteomes" id="UP000076420"/>
    </source>
</evidence>
<feature type="compositionally biased region" description="Polar residues" evidence="2">
    <location>
        <begin position="50"/>
        <end position="60"/>
    </location>
</feature>
<dbReference type="InterPro" id="IPR027417">
    <property type="entry name" value="P-loop_NTPase"/>
</dbReference>
<dbReference type="OrthoDB" id="252964at2759"/>
<feature type="region of interest" description="Disordered" evidence="2">
    <location>
        <begin position="523"/>
        <end position="691"/>
    </location>
</feature>